<proteinExistence type="predicted"/>
<dbReference type="Proteomes" id="UP000008776">
    <property type="component" value="Segment"/>
</dbReference>
<organism evidence="1 2">
    <name type="scientific">Neodiprion lecontei nucleopolyhedrovirus (strain Canada)</name>
    <name type="common">NeleNPV</name>
    <dbReference type="NCBI Taxonomy" id="654906"/>
    <lineage>
        <taxon>Viruses</taxon>
        <taxon>Viruses incertae sedis</taxon>
        <taxon>Naldaviricetes</taxon>
        <taxon>Lefavirales</taxon>
        <taxon>Baculoviridae</taxon>
        <taxon>Gammabaculovirus</taxon>
        <taxon>Gammabaculovirus nelecontei</taxon>
    </lineage>
</organism>
<evidence type="ECO:0000313" key="2">
    <source>
        <dbReference type="Proteomes" id="UP000008776"/>
    </source>
</evidence>
<accession>Q6JPG9</accession>
<name>Q6JPG9_NPVNC</name>
<sequence length="108" mass="12963">MSRLLDSRVDKSRCRVCWTPESNTFDKHVFRIYDSSSWRCRVCWTPESDTFDKQSCLKLRIYDIRLASRCRVCWTPESDTFDKLNTRFCTKYVVLICPIYQTVSCYCE</sequence>
<dbReference type="RefSeq" id="YP_025199.1">
    <property type="nucleotide sequence ID" value="NC_005906.1"/>
</dbReference>
<dbReference type="GeneID" id="2943384"/>
<dbReference type="KEGG" id="vg:2943384"/>
<reference evidence="1 2" key="1">
    <citation type="journal article" date="2004" name="J. Virol.">
        <title>Sequence and organization of the Neodiprion lecontei nucleopolyhedrovirus genome.</title>
        <authorList>
            <person name="Lauzon H.A.M."/>
            <person name="Lucarotti C.J."/>
            <person name="Krell P.J."/>
            <person name="Feng Q."/>
            <person name="Retnakaran A."/>
            <person name="Arif B.M."/>
        </authorList>
    </citation>
    <scope>NUCLEOTIDE SEQUENCE [LARGE SCALE GENOMIC DNA]</scope>
    <source>
        <strain evidence="2">Canada</strain>
    </source>
</reference>
<protein>
    <submittedName>
        <fullName evidence="1">Uncharacterized protein</fullName>
    </submittedName>
</protein>
<organismHost>
    <name type="scientific">Neodiprion lecontei</name>
    <name type="common">Redheaded pine sawfly</name>
    <dbReference type="NCBI Taxonomy" id="441921"/>
</organismHost>
<dbReference type="EMBL" id="AY349019">
    <property type="protein sequence ID" value="AAQ99047.1"/>
    <property type="molecule type" value="Genomic_DNA"/>
</dbReference>
<keyword evidence="2" id="KW-1185">Reference proteome</keyword>
<evidence type="ECO:0000313" key="1">
    <source>
        <dbReference type="EMBL" id="AAQ99047.1"/>
    </source>
</evidence>